<keyword evidence="2" id="KW-0694">RNA-binding</keyword>
<dbReference type="GO" id="GO:0003729">
    <property type="term" value="F:mRNA binding"/>
    <property type="evidence" value="ECO:0007669"/>
    <property type="project" value="TreeGrafter"/>
</dbReference>
<feature type="region of interest" description="Disordered" evidence="3">
    <location>
        <begin position="1"/>
        <end position="69"/>
    </location>
</feature>
<dbReference type="EMBL" id="KV745187">
    <property type="protein sequence ID" value="OCK76709.1"/>
    <property type="molecule type" value="Genomic_DNA"/>
</dbReference>
<feature type="compositionally biased region" description="Basic and acidic residues" evidence="3">
    <location>
        <begin position="465"/>
        <end position="475"/>
    </location>
</feature>
<dbReference type="Gene3D" id="1.20.1390.10">
    <property type="entry name" value="PWI domain"/>
    <property type="match status" value="1"/>
</dbReference>
<evidence type="ECO:0000256" key="1">
    <source>
        <dbReference type="ARBA" id="ARBA00022664"/>
    </source>
</evidence>
<feature type="region of interest" description="Disordered" evidence="3">
    <location>
        <begin position="496"/>
        <end position="523"/>
    </location>
</feature>
<feature type="compositionally biased region" description="Basic and acidic residues" evidence="3">
    <location>
        <begin position="563"/>
        <end position="586"/>
    </location>
</feature>
<reference evidence="6 7" key="1">
    <citation type="journal article" date="2016" name="Nat. Commun.">
        <title>Ectomycorrhizal ecology is imprinted in the genome of the dominant symbiotic fungus Cenococcum geophilum.</title>
        <authorList>
            <consortium name="DOE Joint Genome Institute"/>
            <person name="Peter M."/>
            <person name="Kohler A."/>
            <person name="Ohm R.A."/>
            <person name="Kuo A."/>
            <person name="Krutzmann J."/>
            <person name="Morin E."/>
            <person name="Arend M."/>
            <person name="Barry K.W."/>
            <person name="Binder M."/>
            <person name="Choi C."/>
            <person name="Clum A."/>
            <person name="Copeland A."/>
            <person name="Grisel N."/>
            <person name="Haridas S."/>
            <person name="Kipfer T."/>
            <person name="LaButti K."/>
            <person name="Lindquist E."/>
            <person name="Lipzen A."/>
            <person name="Maire R."/>
            <person name="Meier B."/>
            <person name="Mihaltcheva S."/>
            <person name="Molinier V."/>
            <person name="Murat C."/>
            <person name="Poggeler S."/>
            <person name="Quandt C.A."/>
            <person name="Sperisen C."/>
            <person name="Tritt A."/>
            <person name="Tisserant E."/>
            <person name="Crous P.W."/>
            <person name="Henrissat B."/>
            <person name="Nehls U."/>
            <person name="Egli S."/>
            <person name="Spatafora J.W."/>
            <person name="Grigoriev I.V."/>
            <person name="Martin F.M."/>
        </authorList>
    </citation>
    <scope>NUCLEOTIDE SEQUENCE [LARGE SCALE GENOMIC DNA]</scope>
    <source>
        <strain evidence="6 7">CBS 459.81</strain>
    </source>
</reference>
<feature type="region of interest" description="Disordered" evidence="3">
    <location>
        <begin position="93"/>
        <end position="135"/>
    </location>
</feature>
<dbReference type="SMART" id="SM00311">
    <property type="entry name" value="PWI"/>
    <property type="match status" value="1"/>
</dbReference>
<feature type="region of interest" description="Disordered" evidence="3">
    <location>
        <begin position="563"/>
        <end position="587"/>
    </location>
</feature>
<dbReference type="Proteomes" id="UP000250266">
    <property type="component" value="Unassembled WGS sequence"/>
</dbReference>
<name>A0A8E2JBR9_9PEZI</name>
<dbReference type="InterPro" id="IPR035979">
    <property type="entry name" value="RBD_domain_sf"/>
</dbReference>
<feature type="compositionally biased region" description="Polar residues" evidence="3">
    <location>
        <begin position="96"/>
        <end position="105"/>
    </location>
</feature>
<evidence type="ECO:0008006" key="8">
    <source>
        <dbReference type="Google" id="ProtNLM"/>
    </source>
</evidence>
<dbReference type="AlphaFoldDB" id="A0A8E2JBR9"/>
<dbReference type="GO" id="GO:0006397">
    <property type="term" value="P:mRNA processing"/>
    <property type="evidence" value="ECO:0007669"/>
    <property type="project" value="UniProtKB-KW"/>
</dbReference>
<accession>A0A8E2JBR9</accession>
<dbReference type="PROSITE" id="PS51025">
    <property type="entry name" value="PWI"/>
    <property type="match status" value="1"/>
</dbReference>
<dbReference type="InterPro" id="IPR000504">
    <property type="entry name" value="RRM_dom"/>
</dbReference>
<dbReference type="InterPro" id="IPR012677">
    <property type="entry name" value="Nucleotide-bd_a/b_plait_sf"/>
</dbReference>
<dbReference type="Pfam" id="PF01480">
    <property type="entry name" value="PWI"/>
    <property type="match status" value="1"/>
</dbReference>
<evidence type="ECO:0000313" key="6">
    <source>
        <dbReference type="EMBL" id="OCK76709.1"/>
    </source>
</evidence>
<dbReference type="InterPro" id="IPR036483">
    <property type="entry name" value="PWI_dom_sf"/>
</dbReference>
<evidence type="ECO:0000313" key="7">
    <source>
        <dbReference type="Proteomes" id="UP000250266"/>
    </source>
</evidence>
<proteinExistence type="predicted"/>
<dbReference type="PROSITE" id="PS50102">
    <property type="entry name" value="RRM"/>
    <property type="match status" value="1"/>
</dbReference>
<dbReference type="PANTHER" id="PTHR18806">
    <property type="entry name" value="RBM25 PROTEIN"/>
    <property type="match status" value="1"/>
</dbReference>
<protein>
    <recommendedName>
        <fullName evidence="8">PWI domain-containing protein</fullName>
    </recommendedName>
</protein>
<dbReference type="GO" id="GO:0005681">
    <property type="term" value="C:spliceosomal complex"/>
    <property type="evidence" value="ECO:0007669"/>
    <property type="project" value="TreeGrafter"/>
</dbReference>
<evidence type="ECO:0000256" key="3">
    <source>
        <dbReference type="SAM" id="MobiDB-lite"/>
    </source>
</evidence>
<dbReference type="SUPFAM" id="SSF101233">
    <property type="entry name" value="PWI domain"/>
    <property type="match status" value="1"/>
</dbReference>
<dbReference type="InterPro" id="IPR002483">
    <property type="entry name" value="PWI_dom"/>
</dbReference>
<feature type="compositionally biased region" description="Pro residues" evidence="3">
    <location>
        <begin position="30"/>
        <end position="53"/>
    </location>
</feature>
<dbReference type="PANTHER" id="PTHR18806:SF4">
    <property type="entry name" value="RNA-BINDING PROTEIN 25"/>
    <property type="match status" value="1"/>
</dbReference>
<evidence type="ECO:0000256" key="2">
    <source>
        <dbReference type="PROSITE-ProRule" id="PRU00176"/>
    </source>
</evidence>
<dbReference type="InterPro" id="IPR052768">
    <property type="entry name" value="RBM25"/>
</dbReference>
<dbReference type="SUPFAM" id="SSF54928">
    <property type="entry name" value="RNA-binding domain, RBD"/>
    <property type="match status" value="1"/>
</dbReference>
<feature type="compositionally biased region" description="Acidic residues" evidence="3">
    <location>
        <begin position="455"/>
        <end position="464"/>
    </location>
</feature>
<organism evidence="6 7">
    <name type="scientific">Lepidopterella palustris CBS 459.81</name>
    <dbReference type="NCBI Taxonomy" id="1314670"/>
    <lineage>
        <taxon>Eukaryota</taxon>
        <taxon>Fungi</taxon>
        <taxon>Dikarya</taxon>
        <taxon>Ascomycota</taxon>
        <taxon>Pezizomycotina</taxon>
        <taxon>Dothideomycetes</taxon>
        <taxon>Pleosporomycetidae</taxon>
        <taxon>Mytilinidiales</taxon>
        <taxon>Argynnaceae</taxon>
        <taxon>Lepidopterella</taxon>
    </lineage>
</organism>
<evidence type="ECO:0000259" key="5">
    <source>
        <dbReference type="PROSITE" id="PS51025"/>
    </source>
</evidence>
<evidence type="ECO:0000259" key="4">
    <source>
        <dbReference type="PROSITE" id="PS50102"/>
    </source>
</evidence>
<sequence>MYNYNYQAPGQQGRPPGYGGFPGQSGSPPGMAPPPGMGAPPSMPAPGVTPPPGIQQAQNPLPGRPVGLPPNFQPPAGIPANINFNAAVIRMGTTGSGRPSAQETSGSRRESAAEPMSAGGRRGLGMGRDYGANEQQRQQMRETLMALQPPTREEIARTIFIGNITEGVGGDEGMERILRTAGNLRRWNRASDADNKPCKFGFAEYEDAESLETAAEIFKDIQVPVKRQEPNQENRKSHDEVEKATLLVVVDEASMKYAEEWKLRRDEDESAAHFRIDTAKETLSSVLASLFNPQALTRIDTDGDIAMQDGKVHPDGNSVEVVTIPLSVEDELSDIPADMRETVAAEIAAFRDRSNRRDLERLRREEEMEAAERARNMAGPRVNRLGSPPPTAPSGPAGGANGIPLGPRDRGVQGAPSGPKGFKGAQIPSDYQSGVAFINGSGVNGTTTSSWLSREDEDDSASDSELEKRRQEKKEAEIEKLYLDYERRWLNRERSRAAALEREKNRDKDEEGTAEKERDAVAKRLKEWDDDIEAARKVEEYYQDRSLWNRNRAAFRAREAAADNLDRENEERELARESQKREDARGMADSFLARQAEELESRAQTPREPARFKLSLGAAAQKVHAAAAPRRTAAEVEALLEDEEENETTIKRTLIPIKFDTAAEAASLTEEERQQAVRQLASDIPTDKEGLWKWDVRWDFVDDIVLSEKLKPFVEKKIVEYLGVQEQMLVDVVDQHLRKRGNPDDLVAELEMALDEEAEILVKKLWRMLIFYSESEKRGIGS</sequence>
<dbReference type="Gene3D" id="3.30.70.330">
    <property type="match status" value="1"/>
</dbReference>
<feature type="domain" description="PWI" evidence="5">
    <location>
        <begin position="689"/>
        <end position="782"/>
    </location>
</feature>
<dbReference type="InterPro" id="IPR034268">
    <property type="entry name" value="RBM25_RRM"/>
</dbReference>
<keyword evidence="1" id="KW-0507">mRNA processing</keyword>
<dbReference type="CDD" id="cd12446">
    <property type="entry name" value="RRM_RBM25"/>
    <property type="match status" value="1"/>
</dbReference>
<gene>
    <name evidence="6" type="ORF">K432DRAFT_407935</name>
</gene>
<dbReference type="OrthoDB" id="6275295at2759"/>
<keyword evidence="7" id="KW-1185">Reference proteome</keyword>
<feature type="region of interest" description="Disordered" evidence="3">
    <location>
        <begin position="367"/>
        <end position="475"/>
    </location>
</feature>
<feature type="domain" description="RRM" evidence="4">
    <location>
        <begin position="157"/>
        <end position="230"/>
    </location>
</feature>